<name>A0A5M6DG67_9BACT</name>
<sequence>MPTGLKNIFSDFLTLLFPEFCQACERTLAAGEDLVCTHCRLKLPYTNVHLQPPDLNPLAVRFYGKLPMKHVLAYLYFNRAGRTQRLLHALKYKGVQEVGELLGTWYGHNLQESGYAHAFELILPVPLHPRKRRQRGYNQSDSFARGLGNALSCPWSNQVLKRTQYTSSQTHKSRPERWENVAEVFKVIDPTIIQGKKILLVDDVITTGATLEACGLTLLKAGCAEVSVCTIAAA</sequence>
<dbReference type="InterPro" id="IPR029057">
    <property type="entry name" value="PRTase-like"/>
</dbReference>
<evidence type="ECO:0000259" key="2">
    <source>
        <dbReference type="Pfam" id="PF00156"/>
    </source>
</evidence>
<dbReference type="AlphaFoldDB" id="A0A5M6DG67"/>
<dbReference type="SUPFAM" id="SSF53271">
    <property type="entry name" value="PRTase-like"/>
    <property type="match status" value="1"/>
</dbReference>
<dbReference type="EMBL" id="VWSF01000007">
    <property type="protein sequence ID" value="KAA5546481.1"/>
    <property type="molecule type" value="Genomic_DNA"/>
</dbReference>
<evidence type="ECO:0000313" key="4">
    <source>
        <dbReference type="Proteomes" id="UP000323426"/>
    </source>
</evidence>
<dbReference type="PANTHER" id="PTHR47505:SF1">
    <property type="entry name" value="DNA UTILIZATION PROTEIN YHGH"/>
    <property type="match status" value="1"/>
</dbReference>
<organism evidence="3 4">
    <name type="scientific">Adhaeribacter rhizoryzae</name>
    <dbReference type="NCBI Taxonomy" id="2607907"/>
    <lineage>
        <taxon>Bacteria</taxon>
        <taxon>Pseudomonadati</taxon>
        <taxon>Bacteroidota</taxon>
        <taxon>Cytophagia</taxon>
        <taxon>Cytophagales</taxon>
        <taxon>Hymenobacteraceae</taxon>
        <taxon>Adhaeribacter</taxon>
    </lineage>
</organism>
<dbReference type="InterPro" id="IPR000836">
    <property type="entry name" value="PRTase_dom"/>
</dbReference>
<dbReference type="Proteomes" id="UP000323426">
    <property type="component" value="Unassembled WGS sequence"/>
</dbReference>
<reference evidence="3 4" key="1">
    <citation type="submission" date="2019-09" db="EMBL/GenBank/DDBJ databases">
        <title>Genome sequence and assembly of Adhaeribacter sp.</title>
        <authorList>
            <person name="Chhetri G."/>
        </authorList>
    </citation>
    <scope>NUCLEOTIDE SEQUENCE [LARGE SCALE GENOMIC DNA]</scope>
    <source>
        <strain evidence="3 4">DK36</strain>
    </source>
</reference>
<evidence type="ECO:0000313" key="3">
    <source>
        <dbReference type="EMBL" id="KAA5546481.1"/>
    </source>
</evidence>
<dbReference type="PANTHER" id="PTHR47505">
    <property type="entry name" value="DNA UTILIZATION PROTEIN YHGH"/>
    <property type="match status" value="1"/>
</dbReference>
<dbReference type="Pfam" id="PF00156">
    <property type="entry name" value="Pribosyltran"/>
    <property type="match status" value="1"/>
</dbReference>
<evidence type="ECO:0000256" key="1">
    <source>
        <dbReference type="ARBA" id="ARBA00008007"/>
    </source>
</evidence>
<protein>
    <submittedName>
        <fullName evidence="3">ComF family protein</fullName>
    </submittedName>
</protein>
<comment type="similarity">
    <text evidence="1">Belongs to the ComF/GntX family.</text>
</comment>
<accession>A0A5M6DG67</accession>
<comment type="caution">
    <text evidence="3">The sequence shown here is derived from an EMBL/GenBank/DDBJ whole genome shotgun (WGS) entry which is preliminary data.</text>
</comment>
<feature type="domain" description="Phosphoribosyltransferase" evidence="2">
    <location>
        <begin position="169"/>
        <end position="233"/>
    </location>
</feature>
<dbReference type="CDD" id="cd06223">
    <property type="entry name" value="PRTases_typeI"/>
    <property type="match status" value="1"/>
</dbReference>
<keyword evidence="4" id="KW-1185">Reference proteome</keyword>
<gene>
    <name evidence="3" type="ORF">F0145_11360</name>
</gene>
<dbReference type="Gene3D" id="3.40.50.2020">
    <property type="match status" value="1"/>
</dbReference>
<proteinExistence type="inferred from homology"/>
<dbReference type="InterPro" id="IPR051910">
    <property type="entry name" value="ComF/GntX_DNA_util-trans"/>
</dbReference>
<dbReference type="RefSeq" id="WP_150088528.1">
    <property type="nucleotide sequence ID" value="NZ_VWSF01000007.1"/>
</dbReference>